<protein>
    <recommendedName>
        <fullName evidence="3">DUF1707 domain-containing protein</fullName>
    </recommendedName>
</protein>
<organism evidence="1 2">
    <name type="scientific">Nocardioides luteus</name>
    <dbReference type="NCBI Taxonomy" id="1844"/>
    <lineage>
        <taxon>Bacteria</taxon>
        <taxon>Bacillati</taxon>
        <taxon>Actinomycetota</taxon>
        <taxon>Actinomycetes</taxon>
        <taxon>Propionibacteriales</taxon>
        <taxon>Nocardioidaceae</taxon>
        <taxon>Nocardioides</taxon>
    </lineage>
</organism>
<dbReference type="EMBL" id="BSEL01000001">
    <property type="protein sequence ID" value="GLJ66027.1"/>
    <property type="molecule type" value="Genomic_DNA"/>
</dbReference>
<evidence type="ECO:0000313" key="1">
    <source>
        <dbReference type="EMBL" id="GLJ66027.1"/>
    </source>
</evidence>
<name>A0ABQ5SPG3_9ACTN</name>
<keyword evidence="2" id="KW-1185">Reference proteome</keyword>
<comment type="caution">
    <text evidence="1">The sequence shown here is derived from an EMBL/GenBank/DDBJ whole genome shotgun (WGS) entry which is preliminary data.</text>
</comment>
<reference evidence="1" key="2">
    <citation type="submission" date="2023-01" db="EMBL/GenBank/DDBJ databases">
        <authorList>
            <person name="Sun Q."/>
            <person name="Evtushenko L."/>
        </authorList>
    </citation>
    <scope>NUCLEOTIDE SEQUENCE</scope>
    <source>
        <strain evidence="1">VKM Ac-1246</strain>
    </source>
</reference>
<gene>
    <name evidence="1" type="ORF">GCM10017579_00630</name>
</gene>
<accession>A0ABQ5SPG3</accession>
<proteinExistence type="predicted"/>
<dbReference type="Proteomes" id="UP001142292">
    <property type="component" value="Unassembled WGS sequence"/>
</dbReference>
<sequence>MGRSEEPSREELLGLVRQAYVAGDPVPGGLISRMQAAAAGAAEESGLGLDLELMLLVESSSGTEVSGVRSAAPASARSAYTLRFAQSGVDVLVRVASDSDTTARLDGWVVPGAPMTVRAIRGDDVRTPIVAVTLGSSGRFELTSLPAGLIRLRFEPADGASAFLTPTFEI</sequence>
<evidence type="ECO:0000313" key="2">
    <source>
        <dbReference type="Proteomes" id="UP001142292"/>
    </source>
</evidence>
<dbReference type="RefSeq" id="WP_189117179.1">
    <property type="nucleotide sequence ID" value="NZ_BMRK01000002.1"/>
</dbReference>
<evidence type="ECO:0008006" key="3">
    <source>
        <dbReference type="Google" id="ProtNLM"/>
    </source>
</evidence>
<reference evidence="1" key="1">
    <citation type="journal article" date="2014" name="Int. J. Syst. Evol. Microbiol.">
        <title>Complete genome of a new Firmicutes species belonging to the dominant human colonic microbiota ('Ruminococcus bicirculans') reveals two chromosomes and a selective capacity to utilize plant glucans.</title>
        <authorList>
            <consortium name="NISC Comparative Sequencing Program"/>
            <person name="Wegmann U."/>
            <person name="Louis P."/>
            <person name="Goesmann A."/>
            <person name="Henrissat B."/>
            <person name="Duncan S.H."/>
            <person name="Flint H.J."/>
        </authorList>
    </citation>
    <scope>NUCLEOTIDE SEQUENCE</scope>
    <source>
        <strain evidence="1">VKM Ac-1246</strain>
    </source>
</reference>